<evidence type="ECO:0000259" key="1">
    <source>
        <dbReference type="Pfam" id="PF01738"/>
    </source>
</evidence>
<keyword evidence="4" id="KW-1185">Reference proteome</keyword>
<sequence>MDQRIIDLYDDFTHGGMSRRSFLDKLAALAGSTAAASALLPILQNNYAMAQTVQESDPRITAETVDIPGAQGLKGYLVKPKDTSGKLPTVIVIHENRGLNPHIKDVTRRMATEGFLALGLDYLSPMGGTPTDEDKGREMIGQLKQPDVISYGKAAVAYLKGRPDSNGKVGAVGFCWGGGAVNNLAVNEPNLNAGVAYYGGQPKAEDAPKIQAALMLHYGGLDERINAGIPAYEAALKQAGKTYEIHVYEGANHAFNNDTNAARYDKEAADLAWSRTVGFLKKHLA</sequence>
<evidence type="ECO:0000313" key="3">
    <source>
        <dbReference type="EMBL" id="KLK94811.1"/>
    </source>
</evidence>
<protein>
    <submittedName>
        <fullName evidence="3">Carboxymethylenebutenolidase</fullName>
    </submittedName>
</protein>
<dbReference type="Gene3D" id="3.40.50.1820">
    <property type="entry name" value="alpha/beta hydrolase"/>
    <property type="match status" value="1"/>
</dbReference>
<reference evidence="3 4" key="1">
    <citation type="submission" date="2015-05" db="EMBL/GenBank/DDBJ databases">
        <title>Draft genome sequence of Microvirga vignae strain BR3299, a novel nitrogen fixing bacteria isolated from Brazil semi-aired region.</title>
        <authorList>
            <person name="Zilli J.E."/>
            <person name="Passos S.R."/>
            <person name="Leite J."/>
            <person name="Baldani J.I."/>
            <person name="Xavier G.R."/>
            <person name="Rumjaneck N.G."/>
            <person name="Simoes-Araujo J.L."/>
        </authorList>
    </citation>
    <scope>NUCLEOTIDE SEQUENCE [LARGE SCALE GENOMIC DNA]</scope>
    <source>
        <strain evidence="3 4">BR3299</strain>
    </source>
</reference>
<evidence type="ECO:0000313" key="4">
    <source>
        <dbReference type="Proteomes" id="UP000035489"/>
    </source>
</evidence>
<comment type="caution">
    <text evidence="3">The sequence shown here is derived from an EMBL/GenBank/DDBJ whole genome shotgun (WGS) entry which is preliminary data.</text>
</comment>
<feature type="domain" description="Dienelactone hydrolase" evidence="1">
    <location>
        <begin position="74"/>
        <end position="283"/>
    </location>
</feature>
<dbReference type="PANTHER" id="PTHR46623">
    <property type="entry name" value="CARBOXYMETHYLENEBUTENOLIDASE-RELATED"/>
    <property type="match status" value="1"/>
</dbReference>
<dbReference type="InterPro" id="IPR029058">
    <property type="entry name" value="AB_hydrolase_fold"/>
</dbReference>
<dbReference type="Pfam" id="PF23678">
    <property type="entry name" value="YqhI"/>
    <property type="match status" value="1"/>
</dbReference>
<dbReference type="AlphaFoldDB" id="A0A0H1RJ13"/>
<dbReference type="InterPro" id="IPR002925">
    <property type="entry name" value="Dienelactn_hydro"/>
</dbReference>
<proteinExistence type="predicted"/>
<dbReference type="InterPro" id="IPR057802">
    <property type="entry name" value="YqhI_dom"/>
</dbReference>
<dbReference type="PANTHER" id="PTHR46623:SF6">
    <property type="entry name" value="ALPHA_BETA-HYDROLASES SUPERFAMILY PROTEIN"/>
    <property type="match status" value="1"/>
</dbReference>
<dbReference type="InterPro" id="IPR006311">
    <property type="entry name" value="TAT_signal"/>
</dbReference>
<dbReference type="OrthoDB" id="9771666at2"/>
<dbReference type="Pfam" id="PF01738">
    <property type="entry name" value="DLH"/>
    <property type="match status" value="1"/>
</dbReference>
<dbReference type="PROSITE" id="PS51318">
    <property type="entry name" value="TAT"/>
    <property type="match status" value="1"/>
</dbReference>
<dbReference type="RefSeq" id="WP_047187117.1">
    <property type="nucleotide sequence ID" value="NZ_LCYG01000004.1"/>
</dbReference>
<gene>
    <name evidence="3" type="ORF">AA309_00980</name>
</gene>
<organism evidence="3 4">
    <name type="scientific">Microvirga vignae</name>
    <dbReference type="NCBI Taxonomy" id="1225564"/>
    <lineage>
        <taxon>Bacteria</taxon>
        <taxon>Pseudomonadati</taxon>
        <taxon>Pseudomonadota</taxon>
        <taxon>Alphaproteobacteria</taxon>
        <taxon>Hyphomicrobiales</taxon>
        <taxon>Methylobacteriaceae</taxon>
        <taxon>Microvirga</taxon>
    </lineage>
</organism>
<dbReference type="Proteomes" id="UP000035489">
    <property type="component" value="Unassembled WGS sequence"/>
</dbReference>
<name>A0A0H1RJ13_9HYPH</name>
<dbReference type="STRING" id="1225564.AA309_00980"/>
<dbReference type="InterPro" id="IPR051049">
    <property type="entry name" value="Dienelactone_hydrolase-like"/>
</dbReference>
<dbReference type="PATRIC" id="fig|1225564.3.peg.4109"/>
<evidence type="ECO:0000259" key="2">
    <source>
        <dbReference type="Pfam" id="PF23678"/>
    </source>
</evidence>
<feature type="domain" description="YqhI" evidence="2">
    <location>
        <begin position="2"/>
        <end position="28"/>
    </location>
</feature>
<accession>A0A0H1RJ13</accession>
<dbReference type="GO" id="GO:0016787">
    <property type="term" value="F:hydrolase activity"/>
    <property type="evidence" value="ECO:0007669"/>
    <property type="project" value="InterPro"/>
</dbReference>
<dbReference type="SUPFAM" id="SSF53474">
    <property type="entry name" value="alpha/beta-Hydrolases"/>
    <property type="match status" value="1"/>
</dbReference>
<dbReference type="EMBL" id="LCYG01000004">
    <property type="protein sequence ID" value="KLK94811.1"/>
    <property type="molecule type" value="Genomic_DNA"/>
</dbReference>